<comment type="subcellular location">
    <subcellularLocation>
        <location evidence="1">Membrane</location>
        <topology evidence="1">Multi-pass membrane protein</topology>
    </subcellularLocation>
</comment>
<dbReference type="InterPro" id="IPR037185">
    <property type="entry name" value="EmrE-like"/>
</dbReference>
<feature type="transmembrane region" description="Helical" evidence="6">
    <location>
        <begin position="12"/>
        <end position="37"/>
    </location>
</feature>
<feature type="transmembrane region" description="Helical" evidence="6">
    <location>
        <begin position="128"/>
        <end position="145"/>
    </location>
</feature>
<evidence type="ECO:0000259" key="7">
    <source>
        <dbReference type="Pfam" id="PF00892"/>
    </source>
</evidence>
<dbReference type="KEGG" id="mtim:DIR46_08205"/>
<feature type="transmembrane region" description="Helical" evidence="6">
    <location>
        <begin position="188"/>
        <end position="206"/>
    </location>
</feature>
<feature type="transmembrane region" description="Helical" evidence="6">
    <location>
        <begin position="157"/>
        <end position="176"/>
    </location>
</feature>
<evidence type="ECO:0000256" key="1">
    <source>
        <dbReference type="ARBA" id="ARBA00004141"/>
    </source>
</evidence>
<proteinExistence type="inferred from homology"/>
<evidence type="ECO:0000256" key="6">
    <source>
        <dbReference type="SAM" id="Phobius"/>
    </source>
</evidence>
<sequence length="296" mass="30221">MSGQMRGHAATGAQGVAAPALAILGSLVSVNAGAAWAKGLFPAVGSAGVVALRVGLSALILLAIVRPWRFPLRRADLPNLVIYGVMLGAMNLFIYRAFERIPLGIAVAIEVTGPLAVVILSSRHARDFLWVILAGAGLWLLLPVPDASATTAAALDPAGVAYALAAAFCWGMYIVFGKRVSTLDGGQAVSWGLLAACVFVVPFGVTHAGGDLLSPAVLGGGLAVALLSSALPYTLEMKALKRLPRRVFGILVSAGPAVAALAGFLLLGERLTTLQWLAIALVTLACAGAAATAGRR</sequence>
<evidence type="ECO:0000313" key="9">
    <source>
        <dbReference type="Proteomes" id="UP000245820"/>
    </source>
</evidence>
<dbReference type="OrthoDB" id="9815120at2"/>
<evidence type="ECO:0000256" key="5">
    <source>
        <dbReference type="ARBA" id="ARBA00023136"/>
    </source>
</evidence>
<reference evidence="8 9" key="1">
    <citation type="submission" date="2018-05" db="EMBL/GenBank/DDBJ databases">
        <title>Complete genome sequence of Massilia oculi sp. nov. CCUG 43427T (=DSM 26321T), the type strain of M. oculi, and comparison with genome sequences of other Massilia strains.</title>
        <authorList>
            <person name="Zhu B."/>
        </authorList>
    </citation>
    <scope>NUCLEOTIDE SEQUENCE [LARGE SCALE GENOMIC DNA]</scope>
    <source>
        <strain evidence="8 9">CCUG 43427</strain>
    </source>
</reference>
<name>A0A2S2DGF3_9BURK</name>
<evidence type="ECO:0000313" key="8">
    <source>
        <dbReference type="EMBL" id="AWL04421.1"/>
    </source>
</evidence>
<dbReference type="GO" id="GO:0016020">
    <property type="term" value="C:membrane"/>
    <property type="evidence" value="ECO:0007669"/>
    <property type="project" value="UniProtKB-SubCell"/>
</dbReference>
<gene>
    <name evidence="8" type="ORF">DIR46_08205</name>
</gene>
<dbReference type="Proteomes" id="UP000245820">
    <property type="component" value="Chromosome"/>
</dbReference>
<keyword evidence="9" id="KW-1185">Reference proteome</keyword>
<keyword evidence="4 6" id="KW-1133">Transmembrane helix</keyword>
<feature type="transmembrane region" description="Helical" evidence="6">
    <location>
        <begin position="273"/>
        <end position="293"/>
    </location>
</feature>
<keyword evidence="3 6" id="KW-0812">Transmembrane</keyword>
<feature type="transmembrane region" description="Helical" evidence="6">
    <location>
        <begin position="212"/>
        <end position="235"/>
    </location>
</feature>
<protein>
    <submittedName>
        <fullName evidence="8">EamA family transporter</fullName>
    </submittedName>
</protein>
<dbReference type="PANTHER" id="PTHR32322">
    <property type="entry name" value="INNER MEMBRANE TRANSPORTER"/>
    <property type="match status" value="1"/>
</dbReference>
<dbReference type="SUPFAM" id="SSF103481">
    <property type="entry name" value="Multidrug resistance efflux transporter EmrE"/>
    <property type="match status" value="2"/>
</dbReference>
<keyword evidence="5 6" id="KW-0472">Membrane</keyword>
<accession>A0A2S2DGF3</accession>
<dbReference type="AlphaFoldDB" id="A0A2S2DGF3"/>
<evidence type="ECO:0000256" key="3">
    <source>
        <dbReference type="ARBA" id="ARBA00022692"/>
    </source>
</evidence>
<dbReference type="PANTHER" id="PTHR32322:SF2">
    <property type="entry name" value="EAMA DOMAIN-CONTAINING PROTEIN"/>
    <property type="match status" value="1"/>
</dbReference>
<dbReference type="EMBL" id="CP029343">
    <property type="protein sequence ID" value="AWL04421.1"/>
    <property type="molecule type" value="Genomic_DNA"/>
</dbReference>
<dbReference type="Gene3D" id="1.10.3730.20">
    <property type="match status" value="1"/>
</dbReference>
<evidence type="ECO:0000256" key="4">
    <source>
        <dbReference type="ARBA" id="ARBA00022989"/>
    </source>
</evidence>
<comment type="similarity">
    <text evidence="2">Belongs to the EamA transporter family.</text>
</comment>
<dbReference type="InterPro" id="IPR050638">
    <property type="entry name" value="AA-Vitamin_Transporters"/>
</dbReference>
<dbReference type="Pfam" id="PF00892">
    <property type="entry name" value="EamA"/>
    <property type="match status" value="1"/>
</dbReference>
<feature type="transmembrane region" description="Helical" evidence="6">
    <location>
        <begin position="247"/>
        <end position="267"/>
    </location>
</feature>
<dbReference type="InterPro" id="IPR000620">
    <property type="entry name" value="EamA_dom"/>
</dbReference>
<feature type="transmembrane region" description="Helical" evidence="6">
    <location>
        <begin position="77"/>
        <end position="95"/>
    </location>
</feature>
<organism evidence="8 9">
    <name type="scientific">Massilia oculi</name>
    <dbReference type="NCBI Taxonomy" id="945844"/>
    <lineage>
        <taxon>Bacteria</taxon>
        <taxon>Pseudomonadati</taxon>
        <taxon>Pseudomonadota</taxon>
        <taxon>Betaproteobacteria</taxon>
        <taxon>Burkholderiales</taxon>
        <taxon>Oxalobacteraceae</taxon>
        <taxon>Telluria group</taxon>
        <taxon>Massilia</taxon>
    </lineage>
</organism>
<feature type="domain" description="EamA" evidence="7">
    <location>
        <begin position="159"/>
        <end position="287"/>
    </location>
</feature>
<feature type="transmembrane region" description="Helical" evidence="6">
    <location>
        <begin position="101"/>
        <end position="121"/>
    </location>
</feature>
<evidence type="ECO:0000256" key="2">
    <source>
        <dbReference type="ARBA" id="ARBA00007362"/>
    </source>
</evidence>
<feature type="transmembrane region" description="Helical" evidence="6">
    <location>
        <begin position="43"/>
        <end position="65"/>
    </location>
</feature>